<protein>
    <submittedName>
        <fullName evidence="10">AI-2E family transporter</fullName>
    </submittedName>
</protein>
<evidence type="ECO:0000313" key="11">
    <source>
        <dbReference type="Proteomes" id="UP001596456"/>
    </source>
</evidence>
<feature type="transmembrane region" description="Helical" evidence="9">
    <location>
        <begin position="144"/>
        <end position="169"/>
    </location>
</feature>
<comment type="caution">
    <text evidence="10">The sequence shown here is derived from an EMBL/GenBank/DDBJ whole genome shotgun (WGS) entry which is preliminary data.</text>
</comment>
<sequence>MNDRRPLRFWMIGLGVFITLIWLLHEMLLPFVAGMAVAYLLDPLADRMERAGLPRWLAATVVLLAFMLGATVAAVLLFPLVQAQIVQIAESAPGWIAWVKEELLPDLEAIVARLSPEDVERLRQAVGEYAGTVVSWTAALLRGLLVQGVALVDVLSVLLITPVVAFYLLRDWDRLIRTVDGWLPRPHAQTIRGQVREVDRTLAGFVRGQATVCIALGLLYAAALSLTGLNFGLVVGLIAGLLSFIPYVGSLVGFGLSVGIAVFQYDDLWRIALVAGIFVVGQTIEGYLLTPKLVGERVGLHPVWVMFALLAGGSLFGFVGVLLAVPVAAVIGVLVRFGLRQYLSSTYYMGVDPEPSGPPVFPPEPVLAHPAAEGAGGHGPADAPPAP</sequence>
<feature type="transmembrane region" description="Helical" evidence="9">
    <location>
        <begin position="268"/>
        <end position="284"/>
    </location>
</feature>
<comment type="similarity">
    <text evidence="2">Belongs to the autoinducer-2 exporter (AI-2E) (TC 2.A.86) family.</text>
</comment>
<dbReference type="EMBL" id="JBHTCM010000016">
    <property type="protein sequence ID" value="MFC7334519.1"/>
    <property type="molecule type" value="Genomic_DNA"/>
</dbReference>
<dbReference type="RefSeq" id="WP_377360069.1">
    <property type="nucleotide sequence ID" value="NZ_JBHTCM010000016.1"/>
</dbReference>
<keyword evidence="11" id="KW-1185">Reference proteome</keyword>
<reference evidence="11" key="1">
    <citation type="journal article" date="2019" name="Int. J. Syst. Evol. Microbiol.">
        <title>The Global Catalogue of Microorganisms (GCM) 10K type strain sequencing project: providing services to taxonomists for standard genome sequencing and annotation.</title>
        <authorList>
            <consortium name="The Broad Institute Genomics Platform"/>
            <consortium name="The Broad Institute Genome Sequencing Center for Infectious Disease"/>
            <person name="Wu L."/>
            <person name="Ma J."/>
        </authorList>
    </citation>
    <scope>NUCLEOTIDE SEQUENCE [LARGE SCALE GENOMIC DNA]</scope>
    <source>
        <strain evidence="11">CGMCC 1.16275</strain>
    </source>
</reference>
<dbReference type="PANTHER" id="PTHR21716">
    <property type="entry name" value="TRANSMEMBRANE PROTEIN"/>
    <property type="match status" value="1"/>
</dbReference>
<evidence type="ECO:0000256" key="5">
    <source>
        <dbReference type="ARBA" id="ARBA00022692"/>
    </source>
</evidence>
<evidence type="ECO:0000256" key="6">
    <source>
        <dbReference type="ARBA" id="ARBA00022989"/>
    </source>
</evidence>
<evidence type="ECO:0000256" key="2">
    <source>
        <dbReference type="ARBA" id="ARBA00009773"/>
    </source>
</evidence>
<dbReference type="Proteomes" id="UP001596456">
    <property type="component" value="Unassembled WGS sequence"/>
</dbReference>
<feature type="transmembrane region" description="Helical" evidence="9">
    <location>
        <begin position="304"/>
        <end position="335"/>
    </location>
</feature>
<keyword evidence="4" id="KW-1003">Cell membrane</keyword>
<evidence type="ECO:0000313" key="10">
    <source>
        <dbReference type="EMBL" id="MFC7334519.1"/>
    </source>
</evidence>
<evidence type="ECO:0000256" key="7">
    <source>
        <dbReference type="ARBA" id="ARBA00023136"/>
    </source>
</evidence>
<gene>
    <name evidence="10" type="ORF">ACFQPS_15225</name>
</gene>
<evidence type="ECO:0000256" key="9">
    <source>
        <dbReference type="SAM" id="Phobius"/>
    </source>
</evidence>
<accession>A0ABW2KZQ2</accession>
<organism evidence="10 11">
    <name type="scientific">Rhodocista pekingensis</name>
    <dbReference type="NCBI Taxonomy" id="201185"/>
    <lineage>
        <taxon>Bacteria</taxon>
        <taxon>Pseudomonadati</taxon>
        <taxon>Pseudomonadota</taxon>
        <taxon>Alphaproteobacteria</taxon>
        <taxon>Rhodospirillales</taxon>
        <taxon>Azospirillaceae</taxon>
        <taxon>Rhodocista</taxon>
    </lineage>
</organism>
<keyword evidence="6 9" id="KW-1133">Transmembrane helix</keyword>
<dbReference type="PANTHER" id="PTHR21716:SF53">
    <property type="entry name" value="PERMEASE PERM-RELATED"/>
    <property type="match status" value="1"/>
</dbReference>
<evidence type="ECO:0000256" key="4">
    <source>
        <dbReference type="ARBA" id="ARBA00022475"/>
    </source>
</evidence>
<feature type="transmembrane region" description="Helical" evidence="9">
    <location>
        <begin position="202"/>
        <end position="223"/>
    </location>
</feature>
<feature type="compositionally biased region" description="Pro residues" evidence="8">
    <location>
        <begin position="356"/>
        <end position="365"/>
    </location>
</feature>
<feature type="transmembrane region" description="Helical" evidence="9">
    <location>
        <begin position="229"/>
        <end position="256"/>
    </location>
</feature>
<name>A0ABW2KZQ2_9PROT</name>
<feature type="transmembrane region" description="Helical" evidence="9">
    <location>
        <begin position="57"/>
        <end position="81"/>
    </location>
</feature>
<proteinExistence type="inferred from homology"/>
<keyword evidence="7 9" id="KW-0472">Membrane</keyword>
<keyword evidence="5 9" id="KW-0812">Transmembrane</keyword>
<evidence type="ECO:0000256" key="8">
    <source>
        <dbReference type="SAM" id="MobiDB-lite"/>
    </source>
</evidence>
<dbReference type="Pfam" id="PF01594">
    <property type="entry name" value="AI-2E_transport"/>
    <property type="match status" value="1"/>
</dbReference>
<dbReference type="InterPro" id="IPR002549">
    <property type="entry name" value="AI-2E-like"/>
</dbReference>
<comment type="subcellular location">
    <subcellularLocation>
        <location evidence="1">Cell membrane</location>
        <topology evidence="1">Multi-pass membrane protein</topology>
    </subcellularLocation>
</comment>
<feature type="region of interest" description="Disordered" evidence="8">
    <location>
        <begin position="356"/>
        <end position="387"/>
    </location>
</feature>
<evidence type="ECO:0000256" key="1">
    <source>
        <dbReference type="ARBA" id="ARBA00004651"/>
    </source>
</evidence>
<feature type="transmembrane region" description="Helical" evidence="9">
    <location>
        <begin position="7"/>
        <end position="23"/>
    </location>
</feature>
<keyword evidence="3" id="KW-0813">Transport</keyword>
<evidence type="ECO:0000256" key="3">
    <source>
        <dbReference type="ARBA" id="ARBA00022448"/>
    </source>
</evidence>